<gene>
    <name evidence="1" type="ORF">CSR02_14520</name>
</gene>
<keyword evidence="2" id="KW-1185">Reference proteome</keyword>
<dbReference type="AlphaFoldDB" id="A0A2G4R8H2"/>
<protein>
    <submittedName>
        <fullName evidence="1">Uncharacterized protein</fullName>
    </submittedName>
</protein>
<name>A0A2G4R8H2_9PROT</name>
<dbReference type="EMBL" id="PEBQ01000184">
    <property type="protein sequence ID" value="PHY92840.1"/>
    <property type="molecule type" value="Genomic_DNA"/>
</dbReference>
<proteinExistence type="predicted"/>
<accession>A0A2G4R8H2</accession>
<organism evidence="1 2">
    <name type="scientific">Acetobacter pomorum</name>
    <dbReference type="NCBI Taxonomy" id="65959"/>
    <lineage>
        <taxon>Bacteria</taxon>
        <taxon>Pseudomonadati</taxon>
        <taxon>Pseudomonadota</taxon>
        <taxon>Alphaproteobacteria</taxon>
        <taxon>Acetobacterales</taxon>
        <taxon>Acetobacteraceae</taxon>
        <taxon>Acetobacter</taxon>
    </lineage>
</organism>
<dbReference type="Proteomes" id="UP000228751">
    <property type="component" value="Unassembled WGS sequence"/>
</dbReference>
<sequence length="483" mass="53901">MVRIVMVGSSPVRLHNQEDLRFGAVLFDDIESPSSGWMSIEGTQVKRIDDIHQMPSDVIFWTNIAYGPFFSGAGRTRSNLRHAEYLVCKPTEILGEWGYPENTPQTFTPVLMSVMFSRIARLTFGIASKCNPQLRMSEFFTNTTLQGDVGIFLPEAEFPEDEAVETCTANKGFVRFTVTNGVRGPKGGAMIKLRPPRLSYARKLLNGMTPVGPFEFINPQEASGGRRNLAAWLCSQPRPFVAEIAVDDGDPDSASMYGYGNTTDRKKVMRTWVAAPELKALLTIYKKISVRSVWMGKDYKKLSDTLPDPIMKFLNAKISFGSWSAGVVAETIWRAACAGDIRRKMPGEPRANTSWRGAWLFAEDKVEGYQAAKSLYDFGHVVTMYGPGWLNSVVASENVEDLIRDGLTCGLIPPMVDVPDNMMRKDESFVWGGNEDALTLVDCILKKRQQLAWNTDEVRVLPPGKERNDLKQKIMDGLNKGLL</sequence>
<reference evidence="1 2" key="1">
    <citation type="submission" date="2017-10" db="EMBL/GenBank/DDBJ databases">
        <title>Genomic analysis of the genus Acetobacter.</title>
        <authorList>
            <person name="Kim K.H."/>
            <person name="Chun B.H."/>
            <person name="Son A.R."/>
            <person name="Jeon C.O."/>
        </authorList>
    </citation>
    <scope>NUCLEOTIDE SEQUENCE [LARGE SCALE GENOMIC DNA]</scope>
    <source>
        <strain evidence="1 2">LHT 2458</strain>
    </source>
</reference>
<evidence type="ECO:0000313" key="2">
    <source>
        <dbReference type="Proteomes" id="UP000228751"/>
    </source>
</evidence>
<evidence type="ECO:0000313" key="1">
    <source>
        <dbReference type="EMBL" id="PHY92840.1"/>
    </source>
</evidence>
<comment type="caution">
    <text evidence="1">The sequence shown here is derived from an EMBL/GenBank/DDBJ whole genome shotgun (WGS) entry which is preliminary data.</text>
</comment>